<dbReference type="InterPro" id="IPR000073">
    <property type="entry name" value="AB_hydrolase_1"/>
</dbReference>
<evidence type="ECO:0000313" key="3">
    <source>
        <dbReference type="Proteomes" id="UP000029444"/>
    </source>
</evidence>
<dbReference type="SUPFAM" id="SSF53474">
    <property type="entry name" value="alpha/beta-Hydrolases"/>
    <property type="match status" value="1"/>
</dbReference>
<keyword evidence="2" id="KW-0378">Hydrolase</keyword>
<dbReference type="InterPro" id="IPR029058">
    <property type="entry name" value="AB_hydrolase_fold"/>
</dbReference>
<name>A0A095TTW1_9GAMM</name>
<dbReference type="Proteomes" id="UP000029444">
    <property type="component" value="Unassembled WGS sequence"/>
</dbReference>
<dbReference type="AlphaFoldDB" id="A0A095TTW1"/>
<gene>
    <name evidence="2" type="ORF">Y5S_01062</name>
</gene>
<dbReference type="GO" id="GO:0016787">
    <property type="term" value="F:hydrolase activity"/>
    <property type="evidence" value="ECO:0007669"/>
    <property type="project" value="UniProtKB-KW"/>
</dbReference>
<evidence type="ECO:0000313" key="2">
    <source>
        <dbReference type="EMBL" id="KGD65838.1"/>
    </source>
</evidence>
<dbReference type="Gene3D" id="3.40.50.1820">
    <property type="entry name" value="alpha/beta hydrolase"/>
    <property type="match status" value="1"/>
</dbReference>
<keyword evidence="3" id="KW-1185">Reference proteome</keyword>
<organism evidence="2 3">
    <name type="scientific">Alcanivorax nanhaiticus</name>
    <dbReference type="NCBI Taxonomy" id="1177154"/>
    <lineage>
        <taxon>Bacteria</taxon>
        <taxon>Pseudomonadati</taxon>
        <taxon>Pseudomonadota</taxon>
        <taxon>Gammaproteobacteria</taxon>
        <taxon>Oceanospirillales</taxon>
        <taxon>Alcanivoracaceae</taxon>
        <taxon>Alcanivorax</taxon>
    </lineage>
</organism>
<accession>A0A095TTW1</accession>
<evidence type="ECO:0000259" key="1">
    <source>
        <dbReference type="Pfam" id="PF12697"/>
    </source>
</evidence>
<dbReference type="eggNOG" id="COG2021">
    <property type="taxonomic scope" value="Bacteria"/>
</dbReference>
<reference evidence="2 3" key="1">
    <citation type="submission" date="2012-09" db="EMBL/GenBank/DDBJ databases">
        <title>Genome Sequence of alkane-degrading Bacterium Alcanivorax sp. 19-m-6.</title>
        <authorList>
            <person name="Lai Q."/>
            <person name="Shao Z."/>
        </authorList>
    </citation>
    <scope>NUCLEOTIDE SEQUENCE [LARGE SCALE GENOMIC DNA]</scope>
    <source>
        <strain evidence="2 3">19-m-6</strain>
    </source>
</reference>
<sequence length="196" mass="21872">MVAHARAQLQAQGLSGPYHLVALSLGAMMAVQWLSQAPKEVAFAALINTSASRYSPFWHRLRPANYLRLLRDGLFTRDRVLKEQTILEITSNLHDRAYLHQLAEKWAGYAEEQPVSAINSLRQLVAAMRFRAPSSLPTRVPTLIISGGDDRLVNPACSRRLAEAWQLPIKVHPQAGHDLPLDAPQWLINTLIEGDT</sequence>
<protein>
    <submittedName>
        <fullName evidence="2">Hydrolase</fullName>
    </submittedName>
</protein>
<dbReference type="STRING" id="1177154.Y5S_01062"/>
<feature type="domain" description="AB hydrolase-1" evidence="1">
    <location>
        <begin position="12"/>
        <end position="188"/>
    </location>
</feature>
<proteinExistence type="predicted"/>
<dbReference type="PATRIC" id="fig|1177154.3.peg.1079"/>
<dbReference type="EMBL" id="ARXV01000003">
    <property type="protein sequence ID" value="KGD65838.1"/>
    <property type="molecule type" value="Genomic_DNA"/>
</dbReference>
<comment type="caution">
    <text evidence="2">The sequence shown here is derived from an EMBL/GenBank/DDBJ whole genome shotgun (WGS) entry which is preliminary data.</text>
</comment>
<dbReference type="Pfam" id="PF12697">
    <property type="entry name" value="Abhydrolase_6"/>
    <property type="match status" value="1"/>
</dbReference>